<evidence type="ECO:0000256" key="6">
    <source>
        <dbReference type="ARBA" id="ARBA00022771"/>
    </source>
</evidence>
<feature type="transmembrane region" description="Helical" evidence="11">
    <location>
        <begin position="1124"/>
        <end position="1141"/>
    </location>
</feature>
<evidence type="ECO:0000256" key="11">
    <source>
        <dbReference type="SAM" id="Phobius"/>
    </source>
</evidence>
<gene>
    <name evidence="15" type="primary">LOC100200067</name>
</gene>
<feature type="transmembrane region" description="Helical" evidence="11">
    <location>
        <begin position="809"/>
        <end position="834"/>
    </location>
</feature>
<keyword evidence="9 11" id="KW-0472">Membrane</keyword>
<feature type="transmembrane region" description="Helical" evidence="11">
    <location>
        <begin position="431"/>
        <end position="452"/>
    </location>
</feature>
<keyword evidence="7" id="KW-0862">Zinc</keyword>
<feature type="transmembrane region" description="Helical" evidence="11">
    <location>
        <begin position="1209"/>
        <end position="1230"/>
    </location>
</feature>
<comment type="similarity">
    <text evidence="2">Belongs to the major facilitator superfamily.</text>
</comment>
<feature type="transmembrane region" description="Helical" evidence="11">
    <location>
        <begin position="184"/>
        <end position="204"/>
    </location>
</feature>
<evidence type="ECO:0000256" key="7">
    <source>
        <dbReference type="ARBA" id="ARBA00022833"/>
    </source>
</evidence>
<feature type="transmembrane region" description="Helical" evidence="11">
    <location>
        <begin position="31"/>
        <end position="56"/>
    </location>
</feature>
<evidence type="ECO:0000256" key="1">
    <source>
        <dbReference type="ARBA" id="ARBA00004141"/>
    </source>
</evidence>
<evidence type="ECO:0000313" key="14">
    <source>
        <dbReference type="Proteomes" id="UP001652625"/>
    </source>
</evidence>
<keyword evidence="6 10" id="KW-0863">Zinc-finger</keyword>
<evidence type="ECO:0000256" key="4">
    <source>
        <dbReference type="ARBA" id="ARBA00022692"/>
    </source>
</evidence>
<feature type="transmembrane region" description="Helical" evidence="11">
    <location>
        <begin position="403"/>
        <end position="425"/>
    </location>
</feature>
<feature type="transmembrane region" description="Helical" evidence="11">
    <location>
        <begin position="1147"/>
        <end position="1169"/>
    </location>
</feature>
<feature type="transmembrane region" description="Helical" evidence="11">
    <location>
        <begin position="1098"/>
        <end position="1115"/>
    </location>
</feature>
<dbReference type="InterPro" id="IPR020846">
    <property type="entry name" value="MFS_dom"/>
</dbReference>
<proteinExistence type="inferred from homology"/>
<evidence type="ECO:0000256" key="10">
    <source>
        <dbReference type="PROSITE-ProRule" id="PRU00027"/>
    </source>
</evidence>
<comment type="subcellular location">
    <subcellularLocation>
        <location evidence="1">Membrane</location>
        <topology evidence="1">Multi-pass membrane protein</topology>
    </subcellularLocation>
</comment>
<evidence type="ECO:0000256" key="9">
    <source>
        <dbReference type="ARBA" id="ARBA00023136"/>
    </source>
</evidence>
<dbReference type="Proteomes" id="UP001652625">
    <property type="component" value="Chromosome 10"/>
</dbReference>
<evidence type="ECO:0000256" key="3">
    <source>
        <dbReference type="ARBA" id="ARBA00022448"/>
    </source>
</evidence>
<feature type="transmembrane region" description="Helical" evidence="11">
    <location>
        <begin position="369"/>
        <end position="391"/>
    </location>
</feature>
<dbReference type="RefSeq" id="XP_065664624.1">
    <property type="nucleotide sequence ID" value="XM_065808552.1"/>
</dbReference>
<dbReference type="InterPro" id="IPR005828">
    <property type="entry name" value="MFS_sugar_transport-like"/>
</dbReference>
<dbReference type="SUPFAM" id="SSF103473">
    <property type="entry name" value="MFS general substrate transporter"/>
    <property type="match status" value="2"/>
</dbReference>
<feature type="domain" description="Major facilitator superfamily (MFS) profile" evidence="13">
    <location>
        <begin position="809"/>
        <end position="1235"/>
    </location>
</feature>
<feature type="transmembrane region" description="Helical" evidence="11">
    <location>
        <begin position="345"/>
        <end position="363"/>
    </location>
</feature>
<dbReference type="PANTHER" id="PTHR23511:SF5">
    <property type="entry name" value="MAJOR FACILITATOR-TYPE TRANSPORTER HXNZ-RELATED"/>
    <property type="match status" value="1"/>
</dbReference>
<keyword evidence="8 11" id="KW-1133">Transmembrane helix</keyword>
<feature type="transmembrane region" description="Helical" evidence="11">
    <location>
        <begin position="320"/>
        <end position="338"/>
    </location>
</feature>
<keyword evidence="14" id="KW-1185">Reference proteome</keyword>
<evidence type="ECO:0000313" key="15">
    <source>
        <dbReference type="RefSeq" id="XP_065664624.1"/>
    </source>
</evidence>
<sequence>MFTGLESEDEEKYSLDDAIEHIGFGLYQIRLIIVMGLSWIADAIEMTVISILAPILLCEWKLNNYEEALISIVVFIGVGCGAIFWGFIADRYGRFKSLFTSSIVVLIFGVVTALSPNFASILILRFFVGFGVGGVSQAVTITTEVLPKSIRANSAMFLLFFWATGTTLTAALAIFTVSSIGWRWYLGLLSIPVLLFLVAAFFWMPESPRYLLISNRHEELFEMLKKMAKMNGKTLPRGSLAKVEYNVNQGKILELFLPKWRWTTVKLMFIWLVLSFSYYGIALLSTEIFQTNINGCNPHYISNSAKTVCVRLTNKDYVDFMWTCLAEFPGLIVAIFLSELFSRRMAIIILLGGSAFSYLLLLICFSRTITSVILFGARGFCVGAFQLVFVYTPEVFPTNVRAVGLGFCSMLSRVGAVITPFVAQVLIWKSFFWVIGVYTSSLLFAAMFAFLLNIETKGKLLMNSTLDDIQLNKRKYAEISDETKYLCEKENLLSRRKMVSEAWKYFDKVVVNDRKYGDCKKCHKRIACPGSSTNGLIGHVKSCEKIDLKPSSSRPVLAKMSLNYLFANQMLMIAELATLKAKGEKFGLTGDEWCSNRGRRYYNLNVHHERTYCLGMVRLPTPCSAETLNILIMQKLKEFGIDDEDVAGKTTDGCSWMVKLGTIFNTLSTKFKFPHQICQNHSIHLSVYDLIYAKKDCRETVNKETESDIETETETDGETEGEFFIEYLENEIEYEENIEKNLQKLQILIKFLKYSSFRYEVLKRTTHKTYESLHDKGLMSSGLESEDEEDYSLDDAIEHIGFGLYQIRLIIVMGLSWIADAIEMTAISILAPILLCEWKLKDYEEALVSIVVFIGVGFGAIFWGFIADRYGRFKSLFTSSIVELIFGVATALSPNFASILVLRFFVGFSVGGVSQAVTITTEVLPKSSRAKSTVFLMFFWATGTTLTAALAIFTVSSIGWRWYLALLNVPVLLFLVAAFFWMPESPRYLLISNRHEELFAMLQKMAKFNGKTLPPGSLAKEEHSVNQGKIVELFLPKWRWTTVKLMFIWFVASFSYYGIALLSTEILQTNINGCNPHFISNSTKTVCVRLTNKDYADFMWTCVAEFPGLVVTIFFSELCSRRKAMVILLGGSAFSFLLLSICSSRTITLVILFGARGLCSGAFQIVYVYTPEVFPTNVRAVGLGFCSMLSRVGAVITPFVAQVLIWKSYFWVIGAYTSSLLFATIIAFLLNIETKGKSLVNSTLDDMRLNKKEYTEISDEVKYLCEKENLSL</sequence>
<keyword evidence="5" id="KW-0479">Metal-binding</keyword>
<dbReference type="InterPro" id="IPR012337">
    <property type="entry name" value="RNaseH-like_sf"/>
</dbReference>
<feature type="transmembrane region" description="Helical" evidence="11">
    <location>
        <begin position="933"/>
        <end position="956"/>
    </location>
</feature>
<protein>
    <submittedName>
        <fullName evidence="15">Uncharacterized protein LOC100200067 isoform X4</fullName>
    </submittedName>
</protein>
<feature type="transmembrane region" description="Helical" evidence="11">
    <location>
        <begin position="267"/>
        <end position="285"/>
    </location>
</feature>
<dbReference type="PROSITE" id="PS50808">
    <property type="entry name" value="ZF_BED"/>
    <property type="match status" value="1"/>
</dbReference>
<dbReference type="Pfam" id="PF02892">
    <property type="entry name" value="zf-BED"/>
    <property type="match status" value="1"/>
</dbReference>
<keyword evidence="4 11" id="KW-0812">Transmembrane</keyword>
<dbReference type="InterPro" id="IPR003656">
    <property type="entry name" value="Znf_BED"/>
</dbReference>
<dbReference type="PANTHER" id="PTHR23511">
    <property type="entry name" value="SYNAPTIC VESICLE GLYCOPROTEIN 2"/>
    <property type="match status" value="1"/>
</dbReference>
<reference evidence="15" key="1">
    <citation type="submission" date="2025-08" db="UniProtKB">
        <authorList>
            <consortium name="RefSeq"/>
        </authorList>
    </citation>
    <scope>IDENTIFICATION</scope>
</reference>
<evidence type="ECO:0000256" key="2">
    <source>
        <dbReference type="ARBA" id="ARBA00008335"/>
    </source>
</evidence>
<keyword evidence="3" id="KW-0813">Transport</keyword>
<evidence type="ECO:0000256" key="8">
    <source>
        <dbReference type="ARBA" id="ARBA00022989"/>
    </source>
</evidence>
<evidence type="ECO:0000259" key="13">
    <source>
        <dbReference type="PROSITE" id="PS50850"/>
    </source>
</evidence>
<dbReference type="SUPFAM" id="SSF53098">
    <property type="entry name" value="Ribonuclease H-like"/>
    <property type="match status" value="1"/>
</dbReference>
<dbReference type="SMART" id="SM00614">
    <property type="entry name" value="ZnF_BED"/>
    <property type="match status" value="1"/>
</dbReference>
<dbReference type="GeneID" id="100200067"/>
<feature type="transmembrane region" description="Helical" evidence="11">
    <location>
        <begin position="962"/>
        <end position="982"/>
    </location>
</feature>
<feature type="transmembrane region" description="Helical" evidence="11">
    <location>
        <begin position="68"/>
        <end position="88"/>
    </location>
</feature>
<feature type="domain" description="Major facilitator superfamily (MFS) profile" evidence="13">
    <location>
        <begin position="31"/>
        <end position="457"/>
    </location>
</feature>
<feature type="transmembrane region" description="Helical" evidence="11">
    <location>
        <begin position="95"/>
        <end position="115"/>
    </location>
</feature>
<dbReference type="Pfam" id="PF00083">
    <property type="entry name" value="Sugar_tr"/>
    <property type="match status" value="2"/>
</dbReference>
<dbReference type="InterPro" id="IPR036259">
    <property type="entry name" value="MFS_trans_sf"/>
</dbReference>
<feature type="transmembrane region" description="Helical" evidence="11">
    <location>
        <begin position="873"/>
        <end position="893"/>
    </location>
</feature>
<feature type="transmembrane region" description="Helical" evidence="11">
    <location>
        <begin position="1045"/>
        <end position="1063"/>
    </location>
</feature>
<feature type="domain" description="BED-type" evidence="12">
    <location>
        <begin position="497"/>
        <end position="551"/>
    </location>
</feature>
<evidence type="ECO:0000256" key="5">
    <source>
        <dbReference type="ARBA" id="ARBA00022723"/>
    </source>
</evidence>
<feature type="transmembrane region" description="Helical" evidence="11">
    <location>
        <begin position="846"/>
        <end position="866"/>
    </location>
</feature>
<feature type="transmembrane region" description="Helical" evidence="11">
    <location>
        <begin position="155"/>
        <end position="178"/>
    </location>
</feature>
<organism evidence="14 15">
    <name type="scientific">Hydra vulgaris</name>
    <name type="common">Hydra</name>
    <name type="synonym">Hydra attenuata</name>
    <dbReference type="NCBI Taxonomy" id="6087"/>
    <lineage>
        <taxon>Eukaryota</taxon>
        <taxon>Metazoa</taxon>
        <taxon>Cnidaria</taxon>
        <taxon>Hydrozoa</taxon>
        <taxon>Hydroidolina</taxon>
        <taxon>Anthoathecata</taxon>
        <taxon>Aplanulata</taxon>
        <taxon>Hydridae</taxon>
        <taxon>Hydra</taxon>
    </lineage>
</organism>
<dbReference type="PROSITE" id="PS50850">
    <property type="entry name" value="MFS"/>
    <property type="match status" value="2"/>
</dbReference>
<feature type="transmembrane region" description="Helical" evidence="11">
    <location>
        <begin position="899"/>
        <end position="921"/>
    </location>
</feature>
<name>A0ABM4CRW0_HYDVU</name>
<feature type="transmembrane region" description="Helical" evidence="11">
    <location>
        <begin position="1181"/>
        <end position="1203"/>
    </location>
</feature>
<dbReference type="Gene3D" id="1.20.1250.20">
    <property type="entry name" value="MFS general substrate transporter like domains"/>
    <property type="match status" value="2"/>
</dbReference>
<accession>A0ABM4CRW0</accession>
<evidence type="ECO:0000259" key="12">
    <source>
        <dbReference type="PROSITE" id="PS50808"/>
    </source>
</evidence>